<dbReference type="Pfam" id="PF07745">
    <property type="entry name" value="Glyco_hydro_53"/>
    <property type="match status" value="1"/>
</dbReference>
<comment type="similarity">
    <text evidence="2 6">Belongs to the glycosyl hydrolase 53 family.</text>
</comment>
<dbReference type="RefSeq" id="WP_265764760.1">
    <property type="nucleotide sequence ID" value="NZ_JAGGJA010000002.1"/>
</dbReference>
<dbReference type="EC" id="3.2.1.89" evidence="3 6"/>
<evidence type="ECO:0000256" key="6">
    <source>
        <dbReference type="RuleBase" id="RU361192"/>
    </source>
</evidence>
<sequence length="367" mass="42071">MKYKYSKYWSFLVAVILIKTLAFEDVTAQEPDSVSSADINYAIGADLSFLKSAEDRGVEFKDNGQVKPGLEIFSDHGYNWIRLRLWHTPTRSMNDLEYTIELAQEAKKYGFKFLLDYHYADSWADPGKQPIPAAWDTTNVEVLIDSVYQYTKNTIEAFREAGVMPEMVQIGNEVRNGMLWPLGKLPQNWDNFAALFKAGVDGVDAGRGQAPRPLIMLHYDNGADTDGAKQYYEKFNSYNIPYDIIGLSYYPWWHGNLLQFRENLLSLVDNFDKDIVLVETGYRPHEYEDHPAPYPEEIPGGPRKAFLEDVNETLLNVSSRKIKGVFWWEPASGCGRDYFDEECNARPVINVFDKYKRGKTGEDDAPE</sequence>
<protein>
    <recommendedName>
        <fullName evidence="3 6">Arabinogalactan endo-beta-1,4-galactanase</fullName>
        <ecNumber evidence="3 6">3.2.1.89</ecNumber>
    </recommendedName>
</protein>
<feature type="signal peptide" evidence="6">
    <location>
        <begin position="1"/>
        <end position="24"/>
    </location>
</feature>
<evidence type="ECO:0000313" key="8">
    <source>
        <dbReference type="Proteomes" id="UP001207918"/>
    </source>
</evidence>
<keyword evidence="5 6" id="KW-0326">Glycosidase</keyword>
<dbReference type="Proteomes" id="UP001207918">
    <property type="component" value="Unassembled WGS sequence"/>
</dbReference>
<keyword evidence="4 6" id="KW-0378">Hydrolase</keyword>
<dbReference type="PANTHER" id="PTHR34983:SF1">
    <property type="entry name" value="ARABINOGALACTAN ENDO-BETA-1,4-GALACTANASE A"/>
    <property type="match status" value="1"/>
</dbReference>
<comment type="catalytic activity">
    <reaction evidence="1 6">
        <text>The enzyme specifically hydrolyzes (1-&gt;4)-beta-D-galactosidic linkages in type I arabinogalactans.</text>
        <dbReference type="EC" id="3.2.1.89"/>
    </reaction>
</comment>
<reference evidence="7 8" key="1">
    <citation type="submission" date="2021-03" db="EMBL/GenBank/DDBJ databases">
        <title>Aliifodinibius sp. nov., a new bacterium isolated from saline soil.</title>
        <authorList>
            <person name="Galisteo C."/>
            <person name="De La Haba R."/>
            <person name="Sanchez-Porro C."/>
            <person name="Ventosa A."/>
        </authorList>
    </citation>
    <scope>NUCLEOTIDE SEQUENCE [LARGE SCALE GENOMIC DNA]</scope>
    <source>
        <strain evidence="7 8">1BSP15-2V2</strain>
    </source>
</reference>
<dbReference type="EMBL" id="JAGGJA010000002">
    <property type="protein sequence ID" value="MCW9706063.1"/>
    <property type="molecule type" value="Genomic_DNA"/>
</dbReference>
<proteinExistence type="inferred from homology"/>
<dbReference type="PANTHER" id="PTHR34983">
    <property type="entry name" value="ARABINOGALACTAN ENDO-BETA-1,4-GALACTANASE A"/>
    <property type="match status" value="1"/>
</dbReference>
<dbReference type="InterPro" id="IPR017853">
    <property type="entry name" value="GH"/>
</dbReference>
<dbReference type="GO" id="GO:0016787">
    <property type="term" value="F:hydrolase activity"/>
    <property type="evidence" value="ECO:0007669"/>
    <property type="project" value="UniProtKB-KW"/>
</dbReference>
<feature type="chain" id="PRO_5044971033" description="Arabinogalactan endo-beta-1,4-galactanase" evidence="6">
    <location>
        <begin position="25"/>
        <end position="367"/>
    </location>
</feature>
<gene>
    <name evidence="7" type="ORF">J6I44_04330</name>
</gene>
<keyword evidence="6" id="KW-0732">Signal</keyword>
<evidence type="ECO:0000313" key="7">
    <source>
        <dbReference type="EMBL" id="MCW9706063.1"/>
    </source>
</evidence>
<accession>A0ABT3PJW9</accession>
<evidence type="ECO:0000256" key="3">
    <source>
        <dbReference type="ARBA" id="ARBA00012556"/>
    </source>
</evidence>
<dbReference type="SUPFAM" id="SSF51445">
    <property type="entry name" value="(Trans)glycosidases"/>
    <property type="match status" value="1"/>
</dbReference>
<dbReference type="InterPro" id="IPR011683">
    <property type="entry name" value="Glyco_hydro_53"/>
</dbReference>
<dbReference type="Gene3D" id="3.20.20.80">
    <property type="entry name" value="Glycosidases"/>
    <property type="match status" value="1"/>
</dbReference>
<evidence type="ECO:0000256" key="2">
    <source>
        <dbReference type="ARBA" id="ARBA00010687"/>
    </source>
</evidence>
<evidence type="ECO:0000256" key="4">
    <source>
        <dbReference type="ARBA" id="ARBA00022801"/>
    </source>
</evidence>
<evidence type="ECO:0000256" key="1">
    <source>
        <dbReference type="ARBA" id="ARBA00001695"/>
    </source>
</evidence>
<keyword evidence="8" id="KW-1185">Reference proteome</keyword>
<name>A0ABT3PJW9_9BACT</name>
<evidence type="ECO:0000256" key="5">
    <source>
        <dbReference type="ARBA" id="ARBA00023295"/>
    </source>
</evidence>
<organism evidence="7 8">
    <name type="scientific">Fodinibius salsisoli</name>
    <dbReference type="NCBI Taxonomy" id="2820877"/>
    <lineage>
        <taxon>Bacteria</taxon>
        <taxon>Pseudomonadati</taxon>
        <taxon>Balneolota</taxon>
        <taxon>Balneolia</taxon>
        <taxon>Balneolales</taxon>
        <taxon>Balneolaceae</taxon>
        <taxon>Fodinibius</taxon>
    </lineage>
</organism>
<comment type="caution">
    <text evidence="7">The sequence shown here is derived from an EMBL/GenBank/DDBJ whole genome shotgun (WGS) entry which is preliminary data.</text>
</comment>